<keyword evidence="5" id="KW-0255">Endonuclease</keyword>
<dbReference type="Gene3D" id="3.40.390.30">
    <property type="entry name" value="Metalloproteases ('zincins'), catalytic domain"/>
    <property type="match status" value="1"/>
</dbReference>
<dbReference type="SUPFAM" id="SSF55486">
    <property type="entry name" value="Metalloproteases ('zincins'), catalytic domain"/>
    <property type="match status" value="1"/>
</dbReference>
<dbReference type="InterPro" id="IPR002036">
    <property type="entry name" value="YbeY"/>
</dbReference>
<comment type="caution">
    <text evidence="8">The sequence shown here is derived from an EMBL/GenBank/DDBJ whole genome shotgun (WGS) entry which is preliminary data.</text>
</comment>
<evidence type="ECO:0000256" key="2">
    <source>
        <dbReference type="ARBA" id="ARBA00010875"/>
    </source>
</evidence>
<dbReference type="GO" id="GO:0006364">
    <property type="term" value="P:rRNA processing"/>
    <property type="evidence" value="ECO:0007669"/>
    <property type="project" value="InterPro"/>
</dbReference>
<dbReference type="InterPro" id="IPR023091">
    <property type="entry name" value="MetalPrtase_cat_dom_sf_prd"/>
</dbReference>
<dbReference type="AlphaFoldDB" id="A0A1G1VD96"/>
<name>A0A1G1VD96_9BACT</name>
<proteinExistence type="inferred from homology"/>
<evidence type="ECO:0000256" key="3">
    <source>
        <dbReference type="ARBA" id="ARBA00022722"/>
    </source>
</evidence>
<evidence type="ECO:0000256" key="7">
    <source>
        <dbReference type="ARBA" id="ARBA00022833"/>
    </source>
</evidence>
<dbReference type="EMBL" id="MHCC01000015">
    <property type="protein sequence ID" value="OGY13408.1"/>
    <property type="molecule type" value="Genomic_DNA"/>
</dbReference>
<dbReference type="Pfam" id="PF02130">
    <property type="entry name" value="YbeY"/>
    <property type="match status" value="1"/>
</dbReference>
<keyword evidence="3" id="KW-0540">Nuclease</keyword>
<sequence length="130" mass="14716">MLHIFVTRQSRYPADGKALKERVRRVLVDRGVTDVQVSIALVGARKMKDLAVKYLGEKEDDEVHEVLSFPYAESKNDFITPVESGLHLGDVVICYPEARKIAIKRNRMMDDVLGELAEHGTLHLLGIHHE</sequence>
<protein>
    <submittedName>
        <fullName evidence="8">rRNA maturation RNase YbeY</fullName>
    </submittedName>
</protein>
<evidence type="ECO:0000256" key="6">
    <source>
        <dbReference type="ARBA" id="ARBA00022801"/>
    </source>
</evidence>
<comment type="similarity">
    <text evidence="2">Belongs to the endoribonuclease YbeY family.</text>
</comment>
<comment type="cofactor">
    <cofactor evidence="1">
        <name>Zn(2+)</name>
        <dbReference type="ChEBI" id="CHEBI:29105"/>
    </cofactor>
</comment>
<evidence type="ECO:0000313" key="8">
    <source>
        <dbReference type="EMBL" id="OGY13408.1"/>
    </source>
</evidence>
<evidence type="ECO:0000256" key="5">
    <source>
        <dbReference type="ARBA" id="ARBA00022759"/>
    </source>
</evidence>
<evidence type="ECO:0000256" key="1">
    <source>
        <dbReference type="ARBA" id="ARBA00001947"/>
    </source>
</evidence>
<organism evidence="8 9">
    <name type="scientific">Candidatus Blackburnbacteria bacterium RIFCSPLOWO2_01_FULL_40_20</name>
    <dbReference type="NCBI Taxonomy" id="1797519"/>
    <lineage>
        <taxon>Bacteria</taxon>
        <taxon>Candidatus Blackburniibacteriota</taxon>
    </lineage>
</organism>
<keyword evidence="6" id="KW-0378">Hydrolase</keyword>
<keyword evidence="4" id="KW-0479">Metal-binding</keyword>
<accession>A0A1G1VD96</accession>
<evidence type="ECO:0000313" key="9">
    <source>
        <dbReference type="Proteomes" id="UP000178659"/>
    </source>
</evidence>
<gene>
    <name evidence="8" type="ORF">A3A77_04535</name>
</gene>
<keyword evidence="7" id="KW-0862">Zinc</keyword>
<dbReference type="GO" id="GO:0004222">
    <property type="term" value="F:metalloendopeptidase activity"/>
    <property type="evidence" value="ECO:0007669"/>
    <property type="project" value="InterPro"/>
</dbReference>
<dbReference type="GO" id="GO:0046872">
    <property type="term" value="F:metal ion binding"/>
    <property type="evidence" value="ECO:0007669"/>
    <property type="project" value="UniProtKB-KW"/>
</dbReference>
<reference evidence="8 9" key="1">
    <citation type="journal article" date="2016" name="Nat. Commun.">
        <title>Thousands of microbial genomes shed light on interconnected biogeochemical processes in an aquifer system.</title>
        <authorList>
            <person name="Anantharaman K."/>
            <person name="Brown C.T."/>
            <person name="Hug L.A."/>
            <person name="Sharon I."/>
            <person name="Castelle C.J."/>
            <person name="Probst A.J."/>
            <person name="Thomas B.C."/>
            <person name="Singh A."/>
            <person name="Wilkins M.J."/>
            <person name="Karaoz U."/>
            <person name="Brodie E.L."/>
            <person name="Williams K.H."/>
            <person name="Hubbard S.S."/>
            <person name="Banfield J.F."/>
        </authorList>
    </citation>
    <scope>NUCLEOTIDE SEQUENCE [LARGE SCALE GENOMIC DNA]</scope>
</reference>
<dbReference type="NCBIfam" id="TIGR00043">
    <property type="entry name" value="rRNA maturation RNase YbeY"/>
    <property type="match status" value="1"/>
</dbReference>
<dbReference type="GO" id="GO:0004519">
    <property type="term" value="F:endonuclease activity"/>
    <property type="evidence" value="ECO:0007669"/>
    <property type="project" value="UniProtKB-KW"/>
</dbReference>
<dbReference type="Proteomes" id="UP000178659">
    <property type="component" value="Unassembled WGS sequence"/>
</dbReference>
<evidence type="ECO:0000256" key="4">
    <source>
        <dbReference type="ARBA" id="ARBA00022723"/>
    </source>
</evidence>